<keyword evidence="3" id="KW-0804">Transcription</keyword>
<evidence type="ECO:0000313" key="6">
    <source>
        <dbReference type="EMBL" id="MCZ4553579.1"/>
    </source>
</evidence>
<dbReference type="Gene3D" id="1.10.357.10">
    <property type="entry name" value="Tetracycline Repressor, domain 2"/>
    <property type="match status" value="1"/>
</dbReference>
<feature type="DNA-binding region" description="H-T-H motif" evidence="4">
    <location>
        <begin position="24"/>
        <end position="43"/>
    </location>
</feature>
<dbReference type="Proteomes" id="UP001067235">
    <property type="component" value="Unassembled WGS sequence"/>
</dbReference>
<keyword evidence="7" id="KW-1185">Reference proteome</keyword>
<organism evidence="6 7">
    <name type="scientific">Gordonia rubripertincta</name>
    <name type="common">Rhodococcus corallinus</name>
    <dbReference type="NCBI Taxonomy" id="36822"/>
    <lineage>
        <taxon>Bacteria</taxon>
        <taxon>Bacillati</taxon>
        <taxon>Actinomycetota</taxon>
        <taxon>Actinomycetes</taxon>
        <taxon>Mycobacteriales</taxon>
        <taxon>Gordoniaceae</taxon>
        <taxon>Gordonia</taxon>
    </lineage>
</organism>
<dbReference type="RefSeq" id="WP_301574219.1">
    <property type="nucleotide sequence ID" value="NZ_JAPWIE010000010.1"/>
</dbReference>
<dbReference type="InterPro" id="IPR001647">
    <property type="entry name" value="HTH_TetR"/>
</dbReference>
<evidence type="ECO:0000259" key="5">
    <source>
        <dbReference type="PROSITE" id="PS50977"/>
    </source>
</evidence>
<evidence type="ECO:0000256" key="1">
    <source>
        <dbReference type="ARBA" id="ARBA00023015"/>
    </source>
</evidence>
<dbReference type="PRINTS" id="PR00455">
    <property type="entry name" value="HTHTETR"/>
</dbReference>
<dbReference type="PROSITE" id="PS50977">
    <property type="entry name" value="HTH_TETR_2"/>
    <property type="match status" value="1"/>
</dbReference>
<dbReference type="Pfam" id="PF00440">
    <property type="entry name" value="TetR_N"/>
    <property type="match status" value="1"/>
</dbReference>
<evidence type="ECO:0000256" key="2">
    <source>
        <dbReference type="ARBA" id="ARBA00023125"/>
    </source>
</evidence>
<evidence type="ECO:0000313" key="7">
    <source>
        <dbReference type="Proteomes" id="UP001067235"/>
    </source>
</evidence>
<dbReference type="SUPFAM" id="SSF46689">
    <property type="entry name" value="Homeodomain-like"/>
    <property type="match status" value="1"/>
</dbReference>
<evidence type="ECO:0000256" key="4">
    <source>
        <dbReference type="PROSITE-ProRule" id="PRU00335"/>
    </source>
</evidence>
<dbReference type="PANTHER" id="PTHR30055">
    <property type="entry name" value="HTH-TYPE TRANSCRIPTIONAL REGULATOR RUTR"/>
    <property type="match status" value="1"/>
</dbReference>
<feature type="domain" description="HTH tetR-type" evidence="5">
    <location>
        <begin position="1"/>
        <end position="61"/>
    </location>
</feature>
<evidence type="ECO:0000256" key="3">
    <source>
        <dbReference type="ARBA" id="ARBA00023163"/>
    </source>
</evidence>
<keyword evidence="1" id="KW-0805">Transcription regulation</keyword>
<sequence length="183" mass="19501">MRSRQKILDATLGLIGSGGFEAVNIAAVASAAGVSRQTVYSIFGSREDLVSQAVAGVALEILSAIRSRMESIESPVEYIVELIVSGRALVRDDQLLATLLTAGEGNPVFDTGMMTRARPIAHELLSPLAARNAAVQANLDDIVEIALRLGLSVVLFDDEAIHSDDDLRQFLTRWLGPALPSCS</sequence>
<gene>
    <name evidence="6" type="ORF">O4213_26570</name>
</gene>
<dbReference type="InterPro" id="IPR050109">
    <property type="entry name" value="HTH-type_TetR-like_transc_reg"/>
</dbReference>
<accession>A0ABT4N2T6</accession>
<keyword evidence="2 4" id="KW-0238">DNA-binding</keyword>
<dbReference type="EMBL" id="JAPWIE010000010">
    <property type="protein sequence ID" value="MCZ4553579.1"/>
    <property type="molecule type" value="Genomic_DNA"/>
</dbReference>
<comment type="caution">
    <text evidence="6">The sequence shown here is derived from an EMBL/GenBank/DDBJ whole genome shotgun (WGS) entry which is preliminary data.</text>
</comment>
<name>A0ABT4N2T6_GORRU</name>
<dbReference type="InterPro" id="IPR009057">
    <property type="entry name" value="Homeodomain-like_sf"/>
</dbReference>
<proteinExistence type="predicted"/>
<protein>
    <submittedName>
        <fullName evidence="6">TetR/AcrR family transcriptional regulator</fullName>
    </submittedName>
</protein>
<reference evidence="6" key="1">
    <citation type="submission" date="2022-12" db="EMBL/GenBank/DDBJ databases">
        <authorList>
            <person name="Krivoruchko A.V."/>
            <person name="Elkin A."/>
        </authorList>
    </citation>
    <scope>NUCLEOTIDE SEQUENCE</scope>
    <source>
        <strain evidence="6">IEGM 1388</strain>
    </source>
</reference>
<dbReference type="PANTHER" id="PTHR30055:SF234">
    <property type="entry name" value="HTH-TYPE TRANSCRIPTIONAL REGULATOR BETI"/>
    <property type="match status" value="1"/>
</dbReference>